<name>A0A0L0F0C8_9EUKA</name>
<dbReference type="EMBL" id="KQ251944">
    <property type="protein sequence ID" value="KNC70162.1"/>
    <property type="molecule type" value="Genomic_DNA"/>
</dbReference>
<evidence type="ECO:0000313" key="4">
    <source>
        <dbReference type="Proteomes" id="UP000054560"/>
    </source>
</evidence>
<keyword evidence="4" id="KW-1185">Reference proteome</keyword>
<feature type="non-terminal residue" evidence="3">
    <location>
        <position position="1"/>
    </location>
</feature>
<dbReference type="GeneID" id="25917816"/>
<feature type="compositionally biased region" description="Polar residues" evidence="1">
    <location>
        <begin position="78"/>
        <end position="96"/>
    </location>
</feature>
<evidence type="ECO:0000256" key="2">
    <source>
        <dbReference type="SAM" id="Phobius"/>
    </source>
</evidence>
<accession>A0A0L0F0C8</accession>
<feature type="transmembrane region" description="Helical" evidence="2">
    <location>
        <begin position="12"/>
        <end position="30"/>
    </location>
</feature>
<keyword evidence="2" id="KW-0812">Transmembrane</keyword>
<organism evidence="3 4">
    <name type="scientific">Sphaeroforma arctica JP610</name>
    <dbReference type="NCBI Taxonomy" id="667725"/>
    <lineage>
        <taxon>Eukaryota</taxon>
        <taxon>Ichthyosporea</taxon>
        <taxon>Ichthyophonida</taxon>
        <taxon>Sphaeroforma</taxon>
    </lineage>
</organism>
<dbReference type="AlphaFoldDB" id="A0A0L0F0C8"/>
<proteinExistence type="predicted"/>
<evidence type="ECO:0000256" key="1">
    <source>
        <dbReference type="SAM" id="MobiDB-lite"/>
    </source>
</evidence>
<reference evidence="3 4" key="1">
    <citation type="submission" date="2011-02" db="EMBL/GenBank/DDBJ databases">
        <title>The Genome Sequence of Sphaeroforma arctica JP610.</title>
        <authorList>
            <consortium name="The Broad Institute Genome Sequencing Platform"/>
            <person name="Russ C."/>
            <person name="Cuomo C."/>
            <person name="Young S.K."/>
            <person name="Zeng Q."/>
            <person name="Gargeya S."/>
            <person name="Alvarado L."/>
            <person name="Berlin A."/>
            <person name="Chapman S.B."/>
            <person name="Chen Z."/>
            <person name="Freedman E."/>
            <person name="Gellesch M."/>
            <person name="Goldberg J."/>
            <person name="Griggs A."/>
            <person name="Gujja S."/>
            <person name="Heilman E."/>
            <person name="Heiman D."/>
            <person name="Howarth C."/>
            <person name="Mehta T."/>
            <person name="Neiman D."/>
            <person name="Pearson M."/>
            <person name="Roberts A."/>
            <person name="Saif S."/>
            <person name="Shea T."/>
            <person name="Shenoy N."/>
            <person name="Sisk P."/>
            <person name="Stolte C."/>
            <person name="Sykes S."/>
            <person name="White J."/>
            <person name="Yandava C."/>
            <person name="Burger G."/>
            <person name="Gray M.W."/>
            <person name="Holland P.W.H."/>
            <person name="King N."/>
            <person name="Lang F.B.F."/>
            <person name="Roger A.J."/>
            <person name="Ruiz-Trillo I."/>
            <person name="Haas B."/>
            <person name="Nusbaum C."/>
            <person name="Birren B."/>
        </authorList>
    </citation>
    <scope>NUCLEOTIDE SEQUENCE [LARGE SCALE GENOMIC DNA]</scope>
    <source>
        <strain evidence="3 4">JP610</strain>
    </source>
</reference>
<keyword evidence="2" id="KW-1133">Transmembrane helix</keyword>
<keyword evidence="2" id="KW-0472">Membrane</keyword>
<gene>
    <name evidence="3" type="ORF">SARC_17312</name>
</gene>
<dbReference type="Proteomes" id="UP000054560">
    <property type="component" value="Unassembled WGS sequence"/>
</dbReference>
<protein>
    <submittedName>
        <fullName evidence="3">Uncharacterized protein</fullName>
    </submittedName>
</protein>
<evidence type="ECO:0000313" key="3">
    <source>
        <dbReference type="EMBL" id="KNC70162.1"/>
    </source>
</evidence>
<dbReference type="RefSeq" id="XP_014144064.1">
    <property type="nucleotide sequence ID" value="XM_014288589.1"/>
</dbReference>
<feature type="region of interest" description="Disordered" evidence="1">
    <location>
        <begin position="56"/>
        <end position="96"/>
    </location>
</feature>
<sequence length="96" mass="11005">VLKLCKELVYFGFYTFHELLHVSMMLISILDRGTRHFRANESEMTHRSQSIWEFRPDLNKSASPPPFSGNSRDIRSPNYLNSHSQPANSGVSGMYA</sequence>